<feature type="non-terminal residue" evidence="1">
    <location>
        <position position="1"/>
    </location>
</feature>
<sequence length="66" mass="7467">MELSAQSIAAAQAGMSERPNREVLLHFEQQEKAIHVISELPNDLAKIMDEMSPKDLLKTYREGGWN</sequence>
<organism evidence="1">
    <name type="scientific">Cyprideis torosa</name>
    <dbReference type="NCBI Taxonomy" id="163714"/>
    <lineage>
        <taxon>Eukaryota</taxon>
        <taxon>Metazoa</taxon>
        <taxon>Ecdysozoa</taxon>
        <taxon>Arthropoda</taxon>
        <taxon>Crustacea</taxon>
        <taxon>Oligostraca</taxon>
        <taxon>Ostracoda</taxon>
        <taxon>Podocopa</taxon>
        <taxon>Podocopida</taxon>
        <taxon>Cytherocopina</taxon>
        <taxon>Cytheroidea</taxon>
        <taxon>Cytherideidae</taxon>
        <taxon>Cyprideis</taxon>
    </lineage>
</organism>
<accession>A0A7R8ZU57</accession>
<protein>
    <submittedName>
        <fullName evidence="1">Uncharacterized protein</fullName>
    </submittedName>
</protein>
<name>A0A7R8ZU57_9CRUS</name>
<gene>
    <name evidence="1" type="ORF">CTOB1V02_LOCUS14942</name>
</gene>
<evidence type="ECO:0000313" key="1">
    <source>
        <dbReference type="EMBL" id="CAD7237127.1"/>
    </source>
</evidence>
<reference evidence="1" key="1">
    <citation type="submission" date="2020-11" db="EMBL/GenBank/DDBJ databases">
        <authorList>
            <person name="Tran Van P."/>
        </authorList>
    </citation>
    <scope>NUCLEOTIDE SEQUENCE</scope>
</reference>
<dbReference type="EMBL" id="OB685044">
    <property type="protein sequence ID" value="CAD7237127.1"/>
    <property type="molecule type" value="Genomic_DNA"/>
</dbReference>
<proteinExistence type="predicted"/>
<dbReference type="AlphaFoldDB" id="A0A7R8ZU57"/>